<reference evidence="3" key="1">
    <citation type="submission" date="2016-10" db="EMBL/GenBank/DDBJ databases">
        <authorList>
            <person name="Jeantristanb JTB J.-T."/>
            <person name="Ricardo R."/>
        </authorList>
    </citation>
    <scope>NUCLEOTIDE SEQUENCE [LARGE SCALE GENOMIC DNA]</scope>
</reference>
<organism evidence="2 3">
    <name type="scientific">Microbotryum saponariae</name>
    <dbReference type="NCBI Taxonomy" id="289078"/>
    <lineage>
        <taxon>Eukaryota</taxon>
        <taxon>Fungi</taxon>
        <taxon>Dikarya</taxon>
        <taxon>Basidiomycota</taxon>
        <taxon>Pucciniomycotina</taxon>
        <taxon>Microbotryomycetes</taxon>
        <taxon>Microbotryales</taxon>
        <taxon>Microbotryaceae</taxon>
        <taxon>Microbotryum</taxon>
    </lineage>
</organism>
<dbReference type="AlphaFoldDB" id="A0A2X0NE01"/>
<gene>
    <name evidence="2" type="ORF">BZ3500_MVSOF-1268-A1-R1_CHR11-3G03537</name>
</gene>
<evidence type="ECO:0000313" key="2">
    <source>
        <dbReference type="EMBL" id="SCZ95006.1"/>
    </source>
</evidence>
<sequence>MHFKSVRAIPNAFQIAPPISNRGPDPGIIPGSSHFRGGGFRYGAQAKDSNRPITPPVSAELQSDLSFDPLTPVTRIFSSPPASTDWTPTTISPLSGSCHPSKPITIVEDREFVIKASLWNAHWSMMSYTGTSRVDLVEIGFDIVSSVPSDSPLPPLLSSKSSPASDFIRGPRLPSPRSRY</sequence>
<feature type="region of interest" description="Disordered" evidence="1">
    <location>
        <begin position="78"/>
        <end position="97"/>
    </location>
</feature>
<feature type="region of interest" description="Disordered" evidence="1">
    <location>
        <begin position="151"/>
        <end position="180"/>
    </location>
</feature>
<accession>A0A2X0NE01</accession>
<feature type="compositionally biased region" description="Low complexity" evidence="1">
    <location>
        <begin position="151"/>
        <end position="165"/>
    </location>
</feature>
<feature type="compositionally biased region" description="Polar residues" evidence="1">
    <location>
        <begin position="78"/>
        <end position="95"/>
    </location>
</feature>
<evidence type="ECO:0000313" key="3">
    <source>
        <dbReference type="Proteomes" id="UP000249723"/>
    </source>
</evidence>
<name>A0A2X0NE01_9BASI</name>
<dbReference type="Proteomes" id="UP000249723">
    <property type="component" value="Unassembled WGS sequence"/>
</dbReference>
<dbReference type="EMBL" id="FMWP01000060">
    <property type="protein sequence ID" value="SCZ95006.1"/>
    <property type="molecule type" value="Genomic_DNA"/>
</dbReference>
<keyword evidence="3" id="KW-1185">Reference proteome</keyword>
<protein>
    <submittedName>
        <fullName evidence="2">BZ3500_MvSof-1268-A1-R1_Chr11-3g03537 protein</fullName>
    </submittedName>
</protein>
<proteinExistence type="predicted"/>
<evidence type="ECO:0000256" key="1">
    <source>
        <dbReference type="SAM" id="MobiDB-lite"/>
    </source>
</evidence>